<keyword evidence="2" id="KW-1003">Cell membrane</keyword>
<protein>
    <submittedName>
        <fullName evidence="10">Glycosyltransferase family 39 protein</fullName>
    </submittedName>
</protein>
<evidence type="ECO:0000256" key="5">
    <source>
        <dbReference type="ARBA" id="ARBA00022692"/>
    </source>
</evidence>
<evidence type="ECO:0000256" key="7">
    <source>
        <dbReference type="ARBA" id="ARBA00023136"/>
    </source>
</evidence>
<evidence type="ECO:0000256" key="4">
    <source>
        <dbReference type="ARBA" id="ARBA00022679"/>
    </source>
</evidence>
<accession>A0ABS3QFN8</accession>
<keyword evidence="3" id="KW-0328">Glycosyltransferase</keyword>
<feature type="transmembrane region" description="Helical" evidence="8">
    <location>
        <begin position="20"/>
        <end position="41"/>
    </location>
</feature>
<keyword evidence="11" id="KW-1185">Reference proteome</keyword>
<organism evidence="10 11">
    <name type="scientific">Hymenobacter negativus</name>
    <dbReference type="NCBI Taxonomy" id="2795026"/>
    <lineage>
        <taxon>Bacteria</taxon>
        <taxon>Pseudomonadati</taxon>
        <taxon>Bacteroidota</taxon>
        <taxon>Cytophagia</taxon>
        <taxon>Cytophagales</taxon>
        <taxon>Hymenobacteraceae</taxon>
        <taxon>Hymenobacter</taxon>
    </lineage>
</organism>
<dbReference type="PANTHER" id="PTHR33908:SF11">
    <property type="entry name" value="MEMBRANE PROTEIN"/>
    <property type="match status" value="1"/>
</dbReference>
<evidence type="ECO:0000259" key="9">
    <source>
        <dbReference type="Pfam" id="PF13231"/>
    </source>
</evidence>
<name>A0ABS3QFN8_9BACT</name>
<feature type="transmembrane region" description="Helical" evidence="8">
    <location>
        <begin position="105"/>
        <end position="125"/>
    </location>
</feature>
<feature type="transmembrane region" description="Helical" evidence="8">
    <location>
        <begin position="225"/>
        <end position="245"/>
    </location>
</feature>
<gene>
    <name evidence="10" type="ORF">J4E00_10620</name>
</gene>
<evidence type="ECO:0000256" key="1">
    <source>
        <dbReference type="ARBA" id="ARBA00004651"/>
    </source>
</evidence>
<feature type="domain" description="Glycosyltransferase RgtA/B/C/D-like" evidence="9">
    <location>
        <begin position="87"/>
        <end position="234"/>
    </location>
</feature>
<dbReference type="Pfam" id="PF13231">
    <property type="entry name" value="PMT_2"/>
    <property type="match status" value="1"/>
</dbReference>
<feature type="transmembrane region" description="Helical" evidence="8">
    <location>
        <begin position="393"/>
        <end position="415"/>
    </location>
</feature>
<dbReference type="InterPro" id="IPR038731">
    <property type="entry name" value="RgtA/B/C-like"/>
</dbReference>
<feature type="transmembrane region" description="Helical" evidence="8">
    <location>
        <begin position="421"/>
        <end position="439"/>
    </location>
</feature>
<dbReference type="Proteomes" id="UP000664369">
    <property type="component" value="Unassembled WGS sequence"/>
</dbReference>
<dbReference type="RefSeq" id="WP_208175136.1">
    <property type="nucleotide sequence ID" value="NZ_JAGETZ010000004.1"/>
</dbReference>
<evidence type="ECO:0000256" key="6">
    <source>
        <dbReference type="ARBA" id="ARBA00022989"/>
    </source>
</evidence>
<reference evidence="10 11" key="1">
    <citation type="submission" date="2021-03" db="EMBL/GenBank/DDBJ databases">
        <authorList>
            <person name="Kim M.K."/>
        </authorList>
    </citation>
    <scope>NUCLEOTIDE SEQUENCE [LARGE SCALE GENOMIC DNA]</scope>
    <source>
        <strain evidence="10 11">BT442</strain>
    </source>
</reference>
<sequence length="474" mass="53804">MPVSAERTATPRFPFSPAKVVLPLLLMGGLALRLLFLWVGAGVYYKSNSPFCNGDTDSFTQSFLNLWQHGVYSFNLLNAEAAFGRLPGYPFFWGAHYLVFGAQHVFQAVAFSQCLLDTVAIYLIYATARALTCDIRAAWISAALYACYPFVIVWLTISGSESLATFVTILILWWLATRPVSTRNVFIAGLLVGFGLLVREYLGVLLVPMFIWIYSANDAKERGRFVRLSTIAVMGFLLLYVGWPIRNYVFQHRFMLLKPPTAGYDRYADDVNTARAWVYGWSPDADAYLDAIAGKAPLPAFPQGVFKDSAERERAYQLFAQAQQCGTGFYNWRYLKRYDRPTNCNAELASGFTGLNSSYKQRHLLRYWTEVPLLNLKKAFFKNQLMNSGGSRLVSLLFGYRTLILLLCAWGVFLLRQNRSSWPVMFFFVFMYLFICIGLRQLEMRYLLQADAAILSVAGAPFVWLLNRFKGKTA</sequence>
<feature type="transmembrane region" description="Helical" evidence="8">
    <location>
        <begin position="137"/>
        <end position="157"/>
    </location>
</feature>
<comment type="subcellular location">
    <subcellularLocation>
        <location evidence="1">Cell membrane</location>
        <topology evidence="1">Multi-pass membrane protein</topology>
    </subcellularLocation>
</comment>
<keyword evidence="4" id="KW-0808">Transferase</keyword>
<feature type="transmembrane region" description="Helical" evidence="8">
    <location>
        <begin position="187"/>
        <end position="213"/>
    </location>
</feature>
<evidence type="ECO:0000256" key="2">
    <source>
        <dbReference type="ARBA" id="ARBA00022475"/>
    </source>
</evidence>
<evidence type="ECO:0000256" key="8">
    <source>
        <dbReference type="SAM" id="Phobius"/>
    </source>
</evidence>
<keyword evidence="7 8" id="KW-0472">Membrane</keyword>
<dbReference type="InterPro" id="IPR050297">
    <property type="entry name" value="LipidA_mod_glycosyltrf_83"/>
</dbReference>
<keyword evidence="5 8" id="KW-0812">Transmembrane</keyword>
<dbReference type="PANTHER" id="PTHR33908">
    <property type="entry name" value="MANNOSYLTRANSFERASE YKCB-RELATED"/>
    <property type="match status" value="1"/>
</dbReference>
<evidence type="ECO:0000256" key="3">
    <source>
        <dbReference type="ARBA" id="ARBA00022676"/>
    </source>
</evidence>
<keyword evidence="6 8" id="KW-1133">Transmembrane helix</keyword>
<evidence type="ECO:0000313" key="11">
    <source>
        <dbReference type="Proteomes" id="UP000664369"/>
    </source>
</evidence>
<comment type="caution">
    <text evidence="10">The sequence shown here is derived from an EMBL/GenBank/DDBJ whole genome shotgun (WGS) entry which is preliminary data.</text>
</comment>
<feature type="transmembrane region" description="Helical" evidence="8">
    <location>
        <begin position="446"/>
        <end position="466"/>
    </location>
</feature>
<proteinExistence type="predicted"/>
<dbReference type="EMBL" id="JAGETZ010000004">
    <property type="protein sequence ID" value="MBO2009505.1"/>
    <property type="molecule type" value="Genomic_DNA"/>
</dbReference>
<evidence type="ECO:0000313" key="10">
    <source>
        <dbReference type="EMBL" id="MBO2009505.1"/>
    </source>
</evidence>